<evidence type="ECO:0000256" key="1">
    <source>
        <dbReference type="ARBA" id="ARBA00009013"/>
    </source>
</evidence>
<comment type="similarity">
    <text evidence="1 2">Belongs to the anti-sigma-factor antagonist family.</text>
</comment>
<evidence type="ECO:0000313" key="5">
    <source>
        <dbReference type="Proteomes" id="UP000660554"/>
    </source>
</evidence>
<name>A0ABQ3NXS8_STRVG</name>
<proteinExistence type="inferred from homology"/>
<dbReference type="CDD" id="cd07043">
    <property type="entry name" value="STAS_anti-anti-sigma_factors"/>
    <property type="match status" value="1"/>
</dbReference>
<dbReference type="InterPro" id="IPR058548">
    <property type="entry name" value="MlaB-like_STAS"/>
</dbReference>
<dbReference type="NCBIfam" id="TIGR00377">
    <property type="entry name" value="ant_ant_sig"/>
    <property type="match status" value="1"/>
</dbReference>
<gene>
    <name evidence="4" type="ORF">Scinn_70460</name>
</gene>
<dbReference type="Proteomes" id="UP000660554">
    <property type="component" value="Unassembled WGS sequence"/>
</dbReference>
<organism evidence="4 5">
    <name type="scientific">Streptomyces virginiae</name>
    <name type="common">Streptomyces cinnamonensis</name>
    <dbReference type="NCBI Taxonomy" id="1961"/>
    <lineage>
        <taxon>Bacteria</taxon>
        <taxon>Bacillati</taxon>
        <taxon>Actinomycetota</taxon>
        <taxon>Actinomycetes</taxon>
        <taxon>Kitasatosporales</taxon>
        <taxon>Streptomycetaceae</taxon>
        <taxon>Streptomyces</taxon>
    </lineage>
</organism>
<dbReference type="PROSITE" id="PS50801">
    <property type="entry name" value="STAS"/>
    <property type="match status" value="1"/>
</dbReference>
<feature type="domain" description="STAS" evidence="3">
    <location>
        <begin position="10"/>
        <end position="124"/>
    </location>
</feature>
<dbReference type="EMBL" id="BNDV01000017">
    <property type="protein sequence ID" value="GHI17583.1"/>
    <property type="molecule type" value="Genomic_DNA"/>
</dbReference>
<dbReference type="PANTHER" id="PTHR33495">
    <property type="entry name" value="ANTI-SIGMA FACTOR ANTAGONIST TM_1081-RELATED-RELATED"/>
    <property type="match status" value="1"/>
</dbReference>
<dbReference type="GeneID" id="86959123"/>
<accession>A0ABQ3NXS8</accession>
<dbReference type="RefSeq" id="WP_051734764.1">
    <property type="nucleotide sequence ID" value="NZ_BMRU01000012.1"/>
</dbReference>
<dbReference type="SUPFAM" id="SSF52091">
    <property type="entry name" value="SpoIIaa-like"/>
    <property type="match status" value="1"/>
</dbReference>
<sequence length="124" mass="13380">MNPLAARGPHRVTLATRADCTVITLTGDMDLDHVGPLRTALQEACAAPTAPERVVIDLSRLDFCDSAGLNALLHARSLCEQHRRTLTLTDPGPQFYRLLRITGTDALFDLSYPGTPDGSPDAAR</sequence>
<dbReference type="Pfam" id="PF13466">
    <property type="entry name" value="STAS_2"/>
    <property type="match status" value="1"/>
</dbReference>
<evidence type="ECO:0000259" key="3">
    <source>
        <dbReference type="PROSITE" id="PS50801"/>
    </source>
</evidence>
<protein>
    <recommendedName>
        <fullName evidence="2">Anti-sigma factor antagonist</fullName>
    </recommendedName>
</protein>
<dbReference type="InterPro" id="IPR036513">
    <property type="entry name" value="STAS_dom_sf"/>
</dbReference>
<dbReference type="InterPro" id="IPR002645">
    <property type="entry name" value="STAS_dom"/>
</dbReference>
<comment type="caution">
    <text evidence="4">The sequence shown here is derived from an EMBL/GenBank/DDBJ whole genome shotgun (WGS) entry which is preliminary data.</text>
</comment>
<keyword evidence="5" id="KW-1185">Reference proteome</keyword>
<evidence type="ECO:0000313" key="4">
    <source>
        <dbReference type="EMBL" id="GHI17583.1"/>
    </source>
</evidence>
<reference evidence="5" key="1">
    <citation type="submission" date="2020-09" db="EMBL/GenBank/DDBJ databases">
        <title>Whole genome shotgun sequence of Streptomyces cinnamonensis NBRC 15873.</title>
        <authorList>
            <person name="Komaki H."/>
            <person name="Tamura T."/>
        </authorList>
    </citation>
    <scope>NUCLEOTIDE SEQUENCE [LARGE SCALE GENOMIC DNA]</scope>
    <source>
        <strain evidence="5">NBRC 15873</strain>
    </source>
</reference>
<dbReference type="InterPro" id="IPR003658">
    <property type="entry name" value="Anti-sigma_ant"/>
</dbReference>
<evidence type="ECO:0000256" key="2">
    <source>
        <dbReference type="RuleBase" id="RU003749"/>
    </source>
</evidence>
<dbReference type="PANTHER" id="PTHR33495:SF2">
    <property type="entry name" value="ANTI-SIGMA FACTOR ANTAGONIST TM_1081-RELATED"/>
    <property type="match status" value="1"/>
</dbReference>
<dbReference type="Gene3D" id="3.30.750.24">
    <property type="entry name" value="STAS domain"/>
    <property type="match status" value="1"/>
</dbReference>